<keyword evidence="2" id="KW-1185">Reference proteome</keyword>
<evidence type="ECO:0000313" key="2">
    <source>
        <dbReference type="Proteomes" id="UP001172457"/>
    </source>
</evidence>
<dbReference type="InterPro" id="IPR036388">
    <property type="entry name" value="WH-like_DNA-bd_sf"/>
</dbReference>
<evidence type="ECO:0008006" key="3">
    <source>
        <dbReference type="Google" id="ProtNLM"/>
    </source>
</evidence>
<reference evidence="1" key="1">
    <citation type="submission" date="2023-03" db="EMBL/GenBank/DDBJ databases">
        <title>Chromosome-scale reference genome and RAD-based genetic map of yellow starthistle (Centaurea solstitialis) reveal putative structural variation and QTLs associated with invader traits.</title>
        <authorList>
            <person name="Reatini B."/>
            <person name="Cang F.A."/>
            <person name="Jiang Q."/>
            <person name="Mckibben M.T.W."/>
            <person name="Barker M.S."/>
            <person name="Rieseberg L.H."/>
            <person name="Dlugosch K.M."/>
        </authorList>
    </citation>
    <scope>NUCLEOTIDE SEQUENCE</scope>
    <source>
        <strain evidence="1">CAN-66</strain>
        <tissue evidence="1">Leaf</tissue>
    </source>
</reference>
<accession>A0AA38W7U9</accession>
<dbReference type="Proteomes" id="UP001172457">
    <property type="component" value="Chromosome 4"/>
</dbReference>
<dbReference type="GO" id="GO:0046983">
    <property type="term" value="F:protein dimerization activity"/>
    <property type="evidence" value="ECO:0007669"/>
    <property type="project" value="InterPro"/>
</dbReference>
<evidence type="ECO:0000313" key="1">
    <source>
        <dbReference type="EMBL" id="KAJ9550142.1"/>
    </source>
</evidence>
<dbReference type="SUPFAM" id="SSF46785">
    <property type="entry name" value="Winged helix' DNA-binding domain"/>
    <property type="match status" value="1"/>
</dbReference>
<comment type="caution">
    <text evidence="1">The sequence shown here is derived from an EMBL/GenBank/DDBJ whole genome shotgun (WGS) entry which is preliminary data.</text>
</comment>
<sequence>MNTKRGTEIDAMLRGQAQILWYLLRYSDGMALRCCVELRIADIISNHGRPTTLSEIAVVLTQLFIIDTDVTLAPMVRMRTDPSMVLPLHALVDRLKKVEHRLKMTHGEELFDFTLHNRSSIESSMRDMACTAKITIRCDYVKIQERISWVERALWMLVVVLGVAISEIGRHITSKRDQL</sequence>
<dbReference type="AlphaFoldDB" id="A0AA38W7U9"/>
<name>A0AA38W7U9_9ASTR</name>
<dbReference type="Gene3D" id="1.10.10.10">
    <property type="entry name" value="Winged helix-like DNA-binding domain superfamily/Winged helix DNA-binding domain"/>
    <property type="match status" value="1"/>
</dbReference>
<dbReference type="EMBL" id="JARYMX010000004">
    <property type="protein sequence ID" value="KAJ9550142.1"/>
    <property type="molecule type" value="Genomic_DNA"/>
</dbReference>
<dbReference type="InterPro" id="IPR036390">
    <property type="entry name" value="WH_DNA-bd_sf"/>
</dbReference>
<gene>
    <name evidence="1" type="ORF">OSB04_014187</name>
</gene>
<protein>
    <recommendedName>
        <fullName evidence="3">DUF155 domain-containing protein</fullName>
    </recommendedName>
</protein>
<proteinExistence type="predicted"/>
<organism evidence="1 2">
    <name type="scientific">Centaurea solstitialis</name>
    <name type="common">yellow star-thistle</name>
    <dbReference type="NCBI Taxonomy" id="347529"/>
    <lineage>
        <taxon>Eukaryota</taxon>
        <taxon>Viridiplantae</taxon>
        <taxon>Streptophyta</taxon>
        <taxon>Embryophyta</taxon>
        <taxon>Tracheophyta</taxon>
        <taxon>Spermatophyta</taxon>
        <taxon>Magnoliopsida</taxon>
        <taxon>eudicotyledons</taxon>
        <taxon>Gunneridae</taxon>
        <taxon>Pentapetalae</taxon>
        <taxon>asterids</taxon>
        <taxon>campanulids</taxon>
        <taxon>Asterales</taxon>
        <taxon>Asteraceae</taxon>
        <taxon>Carduoideae</taxon>
        <taxon>Cardueae</taxon>
        <taxon>Centaureinae</taxon>
        <taxon>Centaurea</taxon>
    </lineage>
</organism>